<organism evidence="3 4">
    <name type="scientific">Dendrobium chrysotoxum</name>
    <name type="common">Orchid</name>
    <dbReference type="NCBI Taxonomy" id="161865"/>
    <lineage>
        <taxon>Eukaryota</taxon>
        <taxon>Viridiplantae</taxon>
        <taxon>Streptophyta</taxon>
        <taxon>Embryophyta</taxon>
        <taxon>Tracheophyta</taxon>
        <taxon>Spermatophyta</taxon>
        <taxon>Magnoliopsida</taxon>
        <taxon>Liliopsida</taxon>
        <taxon>Asparagales</taxon>
        <taxon>Orchidaceae</taxon>
        <taxon>Epidendroideae</taxon>
        <taxon>Malaxideae</taxon>
        <taxon>Dendrobiinae</taxon>
        <taxon>Dendrobium</taxon>
    </lineage>
</organism>
<dbReference type="Proteomes" id="UP000775213">
    <property type="component" value="Unassembled WGS sequence"/>
</dbReference>
<evidence type="ECO:0000259" key="2">
    <source>
        <dbReference type="SMART" id="SM00642"/>
    </source>
</evidence>
<dbReference type="EMBL" id="JAGFBR010000013">
    <property type="protein sequence ID" value="KAH0456606.1"/>
    <property type="molecule type" value="Genomic_DNA"/>
</dbReference>
<dbReference type="Gene3D" id="3.20.20.80">
    <property type="entry name" value="Glycosidases"/>
    <property type="match status" value="1"/>
</dbReference>
<dbReference type="SMART" id="SM00642">
    <property type="entry name" value="Aamy"/>
    <property type="match status" value="1"/>
</dbReference>
<evidence type="ECO:0000256" key="1">
    <source>
        <dbReference type="SAM" id="MobiDB-lite"/>
    </source>
</evidence>
<keyword evidence="4" id="KW-1185">Reference proteome</keyword>
<dbReference type="GO" id="GO:0005737">
    <property type="term" value="C:cytoplasm"/>
    <property type="evidence" value="ECO:0007669"/>
    <property type="project" value="TreeGrafter"/>
</dbReference>
<accession>A0AAV7GKI1</accession>
<dbReference type="SUPFAM" id="SSF51445">
    <property type="entry name" value="(Trans)glycosidases"/>
    <property type="match status" value="1"/>
</dbReference>
<dbReference type="GO" id="GO:0005982">
    <property type="term" value="P:starch metabolic process"/>
    <property type="evidence" value="ECO:0007669"/>
    <property type="project" value="TreeGrafter"/>
</dbReference>
<dbReference type="PANTHER" id="PTHR43651">
    <property type="entry name" value="1,4-ALPHA-GLUCAN-BRANCHING ENZYME"/>
    <property type="match status" value="1"/>
</dbReference>
<comment type="caution">
    <text evidence="3">The sequence shown here is derived from an EMBL/GenBank/DDBJ whole genome shotgun (WGS) entry which is preliminary data.</text>
</comment>
<feature type="region of interest" description="Disordered" evidence="1">
    <location>
        <begin position="371"/>
        <end position="431"/>
    </location>
</feature>
<dbReference type="Pfam" id="PF00128">
    <property type="entry name" value="Alpha-amylase"/>
    <property type="match status" value="1"/>
</dbReference>
<evidence type="ECO:0000313" key="4">
    <source>
        <dbReference type="Proteomes" id="UP000775213"/>
    </source>
</evidence>
<dbReference type="InterPro" id="IPR017853">
    <property type="entry name" value="GH"/>
</dbReference>
<name>A0AAV7GKI1_DENCH</name>
<sequence>MLAEEERLLGKKKPIDELGSSLIRNKSRREICGDLLALNIAEMSINDVEVYGKATASGIGNDFIAGVEMPDQNFTVKTDSVQCSQTVRRNVTTRSEPKLKRLKEVVHKLDKVPVEEPKINTYASFRDDVLPRVKRLGYNAVQIMAIQEHSYYASFGYHVTNVFAPSSCFGTPDDLKSLIDRAQELDLLVLMDIVHSHASNNTLDGLKHFDGTNTHCFHTSSCGYHWKWEVLRFLLSNARCWLDEYKFDGFRFDGVTSMMYTHRGLLELPFEDALEALLLVCLFPGLGKHSRPLIWSVTPVLRHCISFGIKAIRKRKMADHGKEPATEGGRSIETLWANQENLNRRLGELATEVQQLTVEIRREFNLIRARQPQQQFQREETPSNRQFHRRRAADDRNLQHLRANEQDVSDSEEEPQMFQRHDLRESSDDDRDLMVTRPFQNENVFLHTADK</sequence>
<evidence type="ECO:0000313" key="3">
    <source>
        <dbReference type="EMBL" id="KAH0456606.1"/>
    </source>
</evidence>
<feature type="domain" description="Glycosyl hydrolase family 13 catalytic" evidence="2">
    <location>
        <begin position="120"/>
        <end position="394"/>
    </location>
</feature>
<proteinExistence type="predicted"/>
<dbReference type="InterPro" id="IPR006047">
    <property type="entry name" value="GH13_cat_dom"/>
</dbReference>
<protein>
    <recommendedName>
        <fullName evidence="2">Glycosyl hydrolase family 13 catalytic domain-containing protein</fullName>
    </recommendedName>
</protein>
<dbReference type="GO" id="GO:0003844">
    <property type="term" value="F:1,4-alpha-glucan branching enzyme activity"/>
    <property type="evidence" value="ECO:0007669"/>
    <property type="project" value="TreeGrafter"/>
</dbReference>
<dbReference type="PANTHER" id="PTHR43651:SF3">
    <property type="entry name" value="1,4-ALPHA-GLUCAN-BRANCHING ENZYME"/>
    <property type="match status" value="1"/>
</dbReference>
<reference evidence="3 4" key="1">
    <citation type="journal article" date="2021" name="Hortic Res">
        <title>Chromosome-scale assembly of the Dendrobium chrysotoxum genome enhances the understanding of orchid evolution.</title>
        <authorList>
            <person name="Zhang Y."/>
            <person name="Zhang G.Q."/>
            <person name="Zhang D."/>
            <person name="Liu X.D."/>
            <person name="Xu X.Y."/>
            <person name="Sun W.H."/>
            <person name="Yu X."/>
            <person name="Zhu X."/>
            <person name="Wang Z.W."/>
            <person name="Zhao X."/>
            <person name="Zhong W.Y."/>
            <person name="Chen H."/>
            <person name="Yin W.L."/>
            <person name="Huang T."/>
            <person name="Niu S.C."/>
            <person name="Liu Z.J."/>
        </authorList>
    </citation>
    <scope>NUCLEOTIDE SEQUENCE [LARGE SCALE GENOMIC DNA]</scope>
    <source>
        <strain evidence="3">Lindl</strain>
    </source>
</reference>
<gene>
    <name evidence="3" type="ORF">IEQ34_014513</name>
</gene>
<feature type="compositionally biased region" description="Basic and acidic residues" evidence="1">
    <location>
        <begin position="392"/>
        <end position="405"/>
    </location>
</feature>
<dbReference type="AlphaFoldDB" id="A0AAV7GKI1"/>